<feature type="domain" description="VOC" evidence="1">
    <location>
        <begin position="2"/>
        <end position="115"/>
    </location>
</feature>
<evidence type="ECO:0000313" key="3">
    <source>
        <dbReference type="Proteomes" id="UP000595917"/>
    </source>
</evidence>
<dbReference type="PROSITE" id="PS51819">
    <property type="entry name" value="VOC"/>
    <property type="match status" value="1"/>
</dbReference>
<dbReference type="KEGG" id="bhc:JFL75_03145"/>
<name>A0A7T7XPC4_9SPIR</name>
<dbReference type="Gene3D" id="3.10.180.10">
    <property type="entry name" value="2,3-Dihydroxybiphenyl 1,2-Dioxygenase, domain 1"/>
    <property type="match status" value="1"/>
</dbReference>
<accession>A0A7T7XPC4</accession>
<dbReference type="RefSeq" id="WP_215627226.1">
    <property type="nucleotide sequence ID" value="NZ_CP067089.2"/>
</dbReference>
<organism evidence="2 3">
    <name type="scientific">Breznakiella homolactica</name>
    <dbReference type="NCBI Taxonomy" id="2798577"/>
    <lineage>
        <taxon>Bacteria</taxon>
        <taxon>Pseudomonadati</taxon>
        <taxon>Spirochaetota</taxon>
        <taxon>Spirochaetia</taxon>
        <taxon>Spirochaetales</taxon>
        <taxon>Breznakiellaceae</taxon>
        <taxon>Breznakiella</taxon>
    </lineage>
</organism>
<dbReference type="InterPro" id="IPR051332">
    <property type="entry name" value="Fosfomycin_Res_Enzymes"/>
</dbReference>
<dbReference type="EMBL" id="CP067089">
    <property type="protein sequence ID" value="QQO09922.1"/>
    <property type="molecule type" value="Genomic_DNA"/>
</dbReference>
<keyword evidence="3" id="KW-1185">Reference proteome</keyword>
<sequence length="117" mass="13041">MKVKYVTMIVKNMEESVAFYSEVMDFKADSVYDLKSRGRITLMKGEGDAMLEIIQSDEFAVGLYSVGMEVDDVSSSLKELESKGAKITMEPQPTTDGYCAFIEDPNGVRIALVQHNK</sequence>
<evidence type="ECO:0000313" key="2">
    <source>
        <dbReference type="EMBL" id="QQO09922.1"/>
    </source>
</evidence>
<dbReference type="InterPro" id="IPR004360">
    <property type="entry name" value="Glyas_Fos-R_dOase_dom"/>
</dbReference>
<dbReference type="AlphaFoldDB" id="A0A7T7XPC4"/>
<dbReference type="InterPro" id="IPR029068">
    <property type="entry name" value="Glyas_Bleomycin-R_OHBP_Dase"/>
</dbReference>
<dbReference type="PANTHER" id="PTHR36113:SF1">
    <property type="entry name" value="GLYOXALASE_BLEOMYCIN RESISTANCE PROTEIN_DIOXYGENASE"/>
    <property type="match status" value="1"/>
</dbReference>
<protein>
    <submittedName>
        <fullName evidence="2">VOC family protein</fullName>
    </submittedName>
</protein>
<dbReference type="Proteomes" id="UP000595917">
    <property type="component" value="Chromosome"/>
</dbReference>
<gene>
    <name evidence="2" type="ORF">JFL75_03145</name>
</gene>
<reference evidence="2" key="1">
    <citation type="submission" date="2021-01" db="EMBL/GenBank/DDBJ databases">
        <title>Description of Breznakiella homolactica.</title>
        <authorList>
            <person name="Song Y."/>
            <person name="Brune A."/>
        </authorList>
    </citation>
    <scope>NUCLEOTIDE SEQUENCE</scope>
    <source>
        <strain evidence="2">RmG30</strain>
    </source>
</reference>
<dbReference type="SUPFAM" id="SSF54593">
    <property type="entry name" value="Glyoxalase/Bleomycin resistance protein/Dihydroxybiphenyl dioxygenase"/>
    <property type="match status" value="1"/>
</dbReference>
<proteinExistence type="predicted"/>
<evidence type="ECO:0000259" key="1">
    <source>
        <dbReference type="PROSITE" id="PS51819"/>
    </source>
</evidence>
<dbReference type="Pfam" id="PF00903">
    <property type="entry name" value="Glyoxalase"/>
    <property type="match status" value="1"/>
</dbReference>
<dbReference type="PANTHER" id="PTHR36113">
    <property type="entry name" value="LYASE, PUTATIVE-RELATED-RELATED"/>
    <property type="match status" value="1"/>
</dbReference>
<dbReference type="InterPro" id="IPR037523">
    <property type="entry name" value="VOC_core"/>
</dbReference>